<dbReference type="PANTHER" id="PTHR40267">
    <property type="entry name" value="BLR3294 PROTEIN"/>
    <property type="match status" value="1"/>
</dbReference>
<organism evidence="1 2">
    <name type="scientific">Enterocloster hominis</name>
    <name type="common">ex Hitch et al. 2024</name>
    <dbReference type="NCBI Taxonomy" id="1917870"/>
    <lineage>
        <taxon>Bacteria</taxon>
        <taxon>Bacillati</taxon>
        <taxon>Bacillota</taxon>
        <taxon>Clostridia</taxon>
        <taxon>Lachnospirales</taxon>
        <taxon>Lachnospiraceae</taxon>
        <taxon>Enterocloster</taxon>
    </lineage>
</organism>
<dbReference type="PANTHER" id="PTHR40267:SF1">
    <property type="entry name" value="BLR3294 PROTEIN"/>
    <property type="match status" value="1"/>
</dbReference>
<dbReference type="RefSeq" id="WP_008716450.1">
    <property type="nucleotide sequence ID" value="NZ_JAJFDX010000020.1"/>
</dbReference>
<gene>
    <name evidence="1" type="ORF">WMQ36_25425</name>
</gene>
<dbReference type="Gene3D" id="3.40.50.12500">
    <property type="match status" value="1"/>
</dbReference>
<evidence type="ECO:0000313" key="1">
    <source>
        <dbReference type="EMBL" id="MEQ2428303.1"/>
    </source>
</evidence>
<sequence length="239" mass="26430">MYGWRAKIGLITPMSENAEHAFHIYAPEGVSFASMKINFPGPTPEGLMILTDQLEETAARYKGYDVDLVVFGCTSGSCIKGANWDKECIRRIENACNIPGLTTSTAVLEAFQALGTKKAAVLTPYPEATNEAEKKFLEDNGYEVTSIIGMDVSSIRRDGHKLEEADEYFLYRNAINMDLKGADTFFLSCMGLTTMEIIDDLETALKIPVVTSHQATLWSALRHCRVGAKLPKMGRLFTL</sequence>
<evidence type="ECO:0000313" key="2">
    <source>
        <dbReference type="Proteomes" id="UP001454086"/>
    </source>
</evidence>
<dbReference type="EMBL" id="JBBMFM010000167">
    <property type="protein sequence ID" value="MEQ2428303.1"/>
    <property type="molecule type" value="Genomic_DNA"/>
</dbReference>
<name>A0ABV1DD50_9FIRM</name>
<protein>
    <submittedName>
        <fullName evidence="1">Aspartate/glutamate racemase family protein</fullName>
    </submittedName>
</protein>
<dbReference type="InterPro" id="IPR053714">
    <property type="entry name" value="Iso_Racemase_Enz_sf"/>
</dbReference>
<dbReference type="InterPro" id="IPR026286">
    <property type="entry name" value="MaiA/AMDase"/>
</dbReference>
<keyword evidence="2" id="KW-1185">Reference proteome</keyword>
<proteinExistence type="predicted"/>
<comment type="caution">
    <text evidence="1">The sequence shown here is derived from an EMBL/GenBank/DDBJ whole genome shotgun (WGS) entry which is preliminary data.</text>
</comment>
<reference evidence="1 2" key="1">
    <citation type="submission" date="2024-03" db="EMBL/GenBank/DDBJ databases">
        <title>Human intestinal bacterial collection.</title>
        <authorList>
            <person name="Pauvert C."/>
            <person name="Hitch T.C.A."/>
            <person name="Clavel T."/>
        </authorList>
    </citation>
    <scope>NUCLEOTIDE SEQUENCE [LARGE SCALE GENOMIC DNA]</scope>
    <source>
        <strain evidence="1 2">CLA-SR-H021</strain>
    </source>
</reference>
<dbReference type="Pfam" id="PF17645">
    <property type="entry name" value="Amdase"/>
    <property type="match status" value="1"/>
</dbReference>
<dbReference type="Proteomes" id="UP001454086">
    <property type="component" value="Unassembled WGS sequence"/>
</dbReference>
<dbReference type="PIRSF" id="PIRSF015736">
    <property type="entry name" value="MI"/>
    <property type="match status" value="1"/>
</dbReference>
<accession>A0ABV1DD50</accession>